<feature type="compositionally biased region" description="Basic and acidic residues" evidence="1">
    <location>
        <begin position="1"/>
        <end position="10"/>
    </location>
</feature>
<sequence length="119" mass="13320">MDDFHGHDDGFAAADFGIQECGSERGSRHHEESEAGRVEPRAKRARRGSTTTMDEELPRRNKQQATLYYEYNPHVHHQSASEPTTRQHAMNPNPNTQIETLPNRARGTALGNKSGEPGK</sequence>
<dbReference type="EMBL" id="SNSC02000004">
    <property type="protein sequence ID" value="TID25297.1"/>
    <property type="molecule type" value="Genomic_DNA"/>
</dbReference>
<feature type="compositionally biased region" description="Polar residues" evidence="1">
    <location>
        <begin position="78"/>
        <end position="100"/>
    </location>
</feature>
<feature type="region of interest" description="Disordered" evidence="1">
    <location>
        <begin position="75"/>
        <end position="119"/>
    </location>
</feature>
<protein>
    <submittedName>
        <fullName evidence="2">Uncharacterized protein</fullName>
    </submittedName>
</protein>
<feature type="region of interest" description="Disordered" evidence="1">
    <location>
        <begin position="1"/>
        <end position="62"/>
    </location>
</feature>
<name>A0A4Z1P846_9PEZI</name>
<evidence type="ECO:0000256" key="1">
    <source>
        <dbReference type="SAM" id="MobiDB-lite"/>
    </source>
</evidence>
<reference evidence="2 3" key="1">
    <citation type="submission" date="2019-04" db="EMBL/GenBank/DDBJ databases">
        <title>High contiguity whole genome sequence and gene annotation resource for two Venturia nashicola isolates.</title>
        <authorList>
            <person name="Prokchorchik M."/>
            <person name="Won K."/>
            <person name="Lee Y."/>
            <person name="Choi E.D."/>
            <person name="Segonzac C."/>
            <person name="Sohn K.H."/>
        </authorList>
    </citation>
    <scope>NUCLEOTIDE SEQUENCE [LARGE SCALE GENOMIC DNA]</scope>
    <source>
        <strain evidence="2 3">PRI2</strain>
    </source>
</reference>
<dbReference type="AlphaFoldDB" id="A0A4Z1P846"/>
<accession>A0A4Z1P846</accession>
<feature type="compositionally biased region" description="Basic and acidic residues" evidence="1">
    <location>
        <begin position="22"/>
        <end position="42"/>
    </location>
</feature>
<dbReference type="Proteomes" id="UP000298493">
    <property type="component" value="Unassembled WGS sequence"/>
</dbReference>
<evidence type="ECO:0000313" key="3">
    <source>
        <dbReference type="Proteomes" id="UP000298493"/>
    </source>
</evidence>
<organism evidence="2 3">
    <name type="scientific">Venturia nashicola</name>
    <dbReference type="NCBI Taxonomy" id="86259"/>
    <lineage>
        <taxon>Eukaryota</taxon>
        <taxon>Fungi</taxon>
        <taxon>Dikarya</taxon>
        <taxon>Ascomycota</taxon>
        <taxon>Pezizomycotina</taxon>
        <taxon>Dothideomycetes</taxon>
        <taxon>Pleosporomycetidae</taxon>
        <taxon>Venturiales</taxon>
        <taxon>Venturiaceae</taxon>
        <taxon>Venturia</taxon>
    </lineage>
</organism>
<gene>
    <name evidence="2" type="ORF">E6O75_ATG04502</name>
</gene>
<keyword evidence="3" id="KW-1185">Reference proteome</keyword>
<evidence type="ECO:0000313" key="2">
    <source>
        <dbReference type="EMBL" id="TID25297.1"/>
    </source>
</evidence>
<comment type="caution">
    <text evidence="2">The sequence shown here is derived from an EMBL/GenBank/DDBJ whole genome shotgun (WGS) entry which is preliminary data.</text>
</comment>
<proteinExistence type="predicted"/>